<evidence type="ECO:0000313" key="8">
    <source>
        <dbReference type="Ensembl" id="ENSCSEP00000033188.1"/>
    </source>
</evidence>
<dbReference type="KEGG" id="csem:103385496"/>
<dbReference type="InterPro" id="IPR027417">
    <property type="entry name" value="P-loop_NTPase"/>
</dbReference>
<evidence type="ECO:0000256" key="4">
    <source>
        <dbReference type="ARBA" id="ARBA00022737"/>
    </source>
</evidence>
<keyword evidence="3" id="KW-0963">Cytoplasm</keyword>
<dbReference type="GeneTree" id="ENSGT01150000287004"/>
<dbReference type="AlphaFoldDB" id="A0A3P8X0K7"/>
<comment type="similarity">
    <text evidence="2">Belongs to the NLRP family.</text>
</comment>
<evidence type="ECO:0000313" key="9">
    <source>
        <dbReference type="Proteomes" id="UP000265120"/>
    </source>
</evidence>
<dbReference type="Pfam" id="PF13516">
    <property type="entry name" value="LRR_6"/>
    <property type="match status" value="2"/>
</dbReference>
<dbReference type="Gene3D" id="3.40.50.300">
    <property type="entry name" value="P-loop containing nucleotide triphosphate hydrolases"/>
    <property type="match status" value="1"/>
</dbReference>
<proteinExistence type="inferred from homology"/>
<dbReference type="PROSITE" id="PS50837">
    <property type="entry name" value="NACHT"/>
    <property type="match status" value="1"/>
</dbReference>
<dbReference type="Ensembl" id="ENSCSET00000033615.1">
    <property type="protein sequence ID" value="ENSCSEP00000033188.1"/>
    <property type="gene ID" value="ENSCSEG00000021305.1"/>
</dbReference>
<accession>A0A3P8X0K7</accession>
<sequence length="892" mass="98093">MDKTMVLSHLLLETRGTPTLLGGEPLARVIKSNKYVVQPSTEAQQADTEVDTLDRALHTALCAEVKAVLLTGPEGSGKTTILEKLMVDWARGDALQHFSYIFYFGRCELKALKGLVSLETLILQHWTNRSAPVSVDVLLQEPEKVLFVFDDLDQCELQLEPSAHSPCSNPALAMSMSCLVSSLLHGSVLKGSVSLVSARSAEGLRSESFNRLEVPGFLKAQRQAYVHRFFSDSTAGTTASAQMERTLGFHEFCSSPRFCWTVCSLYQTLMDAGVELPETLSQLCVHILVQLLKEVSTDQTHNRELVLVLGRLASHCLLHQHPRYTKEELCSAGFSPFLSQIHVFMPVDADLESCDFSFVSRPMQEFILALSVFLDKSPPGGVSKMLEEHRGSAGYLDLFLAGLSEPQQYRPLEALLGPLDPDPIMGFRRWFKSSSEKVLQGYDKDQQLHCFRLLHQAQSETLVRETVTASARTGIGLGDMDLHSCVALSYVVSCLGEMKLLKLYRTRDLTEEKARVLAPVMSLSRKILLTYSSLTTGAVRHLASALTTGVTSELDLSHTGLGDEKFKVLSDGLKNCALLKIRLPSCTLTEVACDHLVTILTSGSSQLCELELMFNQFGDQGFVKLCSALHSPHCKLQLLQLQANNLTAVSMESLSAALRSGHSRLRSVNLTQNRITDSGVRALCQSLRQRSCQLSSLNLFDNDLTHSCCHDLMEALTSANSSLLELDLSLNDLGQEGALLLCQALTHPGCALKKLVLKRCELTPVVFEELGSLLRGGSSRLCSLDVGINNVGDEAVKHLLAAVADPQCLLEELDLEMTGLTDDCLEHLCTAIQSSRTLKNLELRNNSLTDSSVPALVQVVEDSTSMMELNLKYNDFSEDVFPCLDSCAKVRY</sequence>
<dbReference type="InterPro" id="IPR050637">
    <property type="entry name" value="NLRP_innate_immun_reg"/>
</dbReference>
<evidence type="ECO:0000256" key="6">
    <source>
        <dbReference type="ARBA" id="ARBA00022840"/>
    </source>
</evidence>
<keyword evidence="4" id="KW-0677">Repeat</keyword>
<dbReference type="RefSeq" id="XP_008317637.1">
    <property type="nucleotide sequence ID" value="XM_008319415.3"/>
</dbReference>
<evidence type="ECO:0000256" key="2">
    <source>
        <dbReference type="ARBA" id="ARBA00008665"/>
    </source>
</evidence>
<keyword evidence="6" id="KW-0067">ATP-binding</keyword>
<dbReference type="InterPro" id="IPR001611">
    <property type="entry name" value="Leu-rich_rpt"/>
</dbReference>
<reference evidence="8 9" key="1">
    <citation type="journal article" date="2014" name="Nat. Genet.">
        <title>Whole-genome sequence of a flatfish provides insights into ZW sex chromosome evolution and adaptation to a benthic lifestyle.</title>
        <authorList>
            <person name="Chen S."/>
            <person name="Zhang G."/>
            <person name="Shao C."/>
            <person name="Huang Q."/>
            <person name="Liu G."/>
            <person name="Zhang P."/>
            <person name="Song W."/>
            <person name="An N."/>
            <person name="Chalopin D."/>
            <person name="Volff J.N."/>
            <person name="Hong Y."/>
            <person name="Li Q."/>
            <person name="Sha Z."/>
            <person name="Zhou H."/>
            <person name="Xie M."/>
            <person name="Yu Q."/>
            <person name="Liu Y."/>
            <person name="Xiang H."/>
            <person name="Wang N."/>
            <person name="Wu K."/>
            <person name="Yang C."/>
            <person name="Zhou Q."/>
            <person name="Liao X."/>
            <person name="Yang L."/>
            <person name="Hu Q."/>
            <person name="Zhang J."/>
            <person name="Meng L."/>
            <person name="Jin L."/>
            <person name="Tian Y."/>
            <person name="Lian J."/>
            <person name="Yang J."/>
            <person name="Miao G."/>
            <person name="Liu S."/>
            <person name="Liang Z."/>
            <person name="Yan F."/>
            <person name="Li Y."/>
            <person name="Sun B."/>
            <person name="Zhang H."/>
            <person name="Zhang J."/>
            <person name="Zhu Y."/>
            <person name="Du M."/>
            <person name="Zhao Y."/>
            <person name="Schartl M."/>
            <person name="Tang Q."/>
            <person name="Wang J."/>
        </authorList>
    </citation>
    <scope>NUCLEOTIDE SEQUENCE</scope>
</reference>
<dbReference type="PANTHER" id="PTHR45690">
    <property type="entry name" value="NACHT, LRR AND PYD DOMAINS-CONTAINING PROTEIN 12"/>
    <property type="match status" value="1"/>
</dbReference>
<dbReference type="GeneID" id="103385496"/>
<dbReference type="InParanoid" id="A0A3P8X0K7"/>
<evidence type="ECO:0000259" key="7">
    <source>
        <dbReference type="PROSITE" id="PS50837"/>
    </source>
</evidence>
<dbReference type="SUPFAM" id="SSF52540">
    <property type="entry name" value="P-loop containing nucleoside triphosphate hydrolases"/>
    <property type="match status" value="1"/>
</dbReference>
<dbReference type="RefSeq" id="XP_016891659.1">
    <property type="nucleotide sequence ID" value="XM_017036170.2"/>
</dbReference>
<evidence type="ECO:0000256" key="5">
    <source>
        <dbReference type="ARBA" id="ARBA00022741"/>
    </source>
</evidence>
<dbReference type="GO" id="GO:0005829">
    <property type="term" value="C:cytosol"/>
    <property type="evidence" value="ECO:0007669"/>
    <property type="project" value="UniProtKB-SubCell"/>
</dbReference>
<dbReference type="GO" id="GO:0005524">
    <property type="term" value="F:ATP binding"/>
    <property type="evidence" value="ECO:0007669"/>
    <property type="project" value="UniProtKB-KW"/>
</dbReference>
<name>A0A3P8X0K7_CYNSE</name>
<dbReference type="OMA" id="HGMQEMN"/>
<dbReference type="Gene3D" id="3.80.10.10">
    <property type="entry name" value="Ribonuclease Inhibitor"/>
    <property type="match status" value="1"/>
</dbReference>
<reference evidence="8" key="2">
    <citation type="submission" date="2025-08" db="UniProtKB">
        <authorList>
            <consortium name="Ensembl"/>
        </authorList>
    </citation>
    <scope>IDENTIFICATION</scope>
</reference>
<keyword evidence="5" id="KW-0547">Nucleotide-binding</keyword>
<dbReference type="Proteomes" id="UP000265120">
    <property type="component" value="Chromosome 10"/>
</dbReference>
<keyword evidence="9" id="KW-1185">Reference proteome</keyword>
<dbReference type="FunCoup" id="A0A3P8X0K7">
    <property type="interactions" value="41"/>
</dbReference>
<dbReference type="SUPFAM" id="SSF52047">
    <property type="entry name" value="RNI-like"/>
    <property type="match status" value="2"/>
</dbReference>
<dbReference type="OrthoDB" id="120976at2759"/>
<feature type="domain" description="NACHT" evidence="7">
    <location>
        <begin position="66"/>
        <end position="200"/>
    </location>
</feature>
<dbReference type="SMART" id="SM00368">
    <property type="entry name" value="LRR_RI"/>
    <property type="match status" value="9"/>
</dbReference>
<dbReference type="InterPro" id="IPR032675">
    <property type="entry name" value="LRR_dom_sf"/>
</dbReference>
<dbReference type="PANTHER" id="PTHR45690:SF19">
    <property type="entry name" value="NACHT, LRR AND PYD DOMAINS-CONTAINING PROTEIN 3"/>
    <property type="match status" value="1"/>
</dbReference>
<evidence type="ECO:0000256" key="1">
    <source>
        <dbReference type="ARBA" id="ARBA00004496"/>
    </source>
</evidence>
<organism evidence="8 9">
    <name type="scientific">Cynoglossus semilaevis</name>
    <name type="common">Tongue sole</name>
    <dbReference type="NCBI Taxonomy" id="244447"/>
    <lineage>
        <taxon>Eukaryota</taxon>
        <taxon>Metazoa</taxon>
        <taxon>Chordata</taxon>
        <taxon>Craniata</taxon>
        <taxon>Vertebrata</taxon>
        <taxon>Euteleostomi</taxon>
        <taxon>Actinopterygii</taxon>
        <taxon>Neopterygii</taxon>
        <taxon>Teleostei</taxon>
        <taxon>Neoteleostei</taxon>
        <taxon>Acanthomorphata</taxon>
        <taxon>Carangaria</taxon>
        <taxon>Pleuronectiformes</taxon>
        <taxon>Pleuronectoidei</taxon>
        <taxon>Cynoglossidae</taxon>
        <taxon>Cynoglossinae</taxon>
        <taxon>Cynoglossus</taxon>
    </lineage>
</organism>
<dbReference type="InterPro" id="IPR007111">
    <property type="entry name" value="NACHT_NTPase"/>
</dbReference>
<evidence type="ECO:0000256" key="3">
    <source>
        <dbReference type="ARBA" id="ARBA00022490"/>
    </source>
</evidence>
<dbReference type="RefSeq" id="XP_024914841.1">
    <property type="nucleotide sequence ID" value="XM_025059073.1"/>
</dbReference>
<reference evidence="8" key="3">
    <citation type="submission" date="2025-09" db="UniProtKB">
        <authorList>
            <consortium name="Ensembl"/>
        </authorList>
    </citation>
    <scope>IDENTIFICATION</scope>
</reference>
<dbReference type="Pfam" id="PF05729">
    <property type="entry name" value="NACHT"/>
    <property type="match status" value="1"/>
</dbReference>
<comment type="subcellular location">
    <subcellularLocation>
        <location evidence="1">Cytoplasm</location>
    </subcellularLocation>
</comment>
<protein>
    <submittedName>
        <fullName evidence="8">NACHT, LRR and PYD domains-containing protein 12-like</fullName>
    </submittedName>
</protein>